<dbReference type="AlphaFoldDB" id="A0A2S8EZH7"/>
<keyword evidence="1" id="KW-0812">Transmembrane</keyword>
<evidence type="ECO:0000313" key="4">
    <source>
        <dbReference type="Proteomes" id="UP000240009"/>
    </source>
</evidence>
<feature type="transmembrane region" description="Helical" evidence="1">
    <location>
        <begin position="167"/>
        <end position="189"/>
    </location>
</feature>
<sequence length="261" mass="27627">MEAVSIGLIILTASLAGSGHCVGMCGPFAILAGQSQSPSLLGRTLAVGNYHVGRLLTYLLLGLIAGSAGSLVDVGGSAMGLQRLAAWFTGSIMIAYGVFAILRFSRLGSLHFALPEKVGNLVQKAFRWTGHLSGNTRALAIGGITAWLPCGWLYAFVLIALGTSSPWSGLLVMLIFWLGTIPLLSVFVFGIQKLSQPWKKWLPMATAVLLIVSGVFTLSVRAQAVFDSLDVNISQSQTTREAIQQASTTPLPCCHCETSCE</sequence>
<feature type="transmembrane region" description="Helical" evidence="1">
    <location>
        <begin position="6"/>
        <end position="31"/>
    </location>
</feature>
<protein>
    <submittedName>
        <fullName evidence="3">Sulfite exporter TauE/SafE family protein</fullName>
    </submittedName>
</protein>
<feature type="transmembrane region" description="Helical" evidence="1">
    <location>
        <begin position="201"/>
        <end position="220"/>
    </location>
</feature>
<evidence type="ECO:0000313" key="3">
    <source>
        <dbReference type="EMBL" id="PQO25297.1"/>
    </source>
</evidence>
<name>A0A2S8EZH7_9BACT</name>
<dbReference type="Pfam" id="PF13386">
    <property type="entry name" value="DsbD_2"/>
    <property type="match status" value="1"/>
</dbReference>
<proteinExistence type="predicted"/>
<feature type="transmembrane region" description="Helical" evidence="1">
    <location>
        <begin position="84"/>
        <end position="102"/>
    </location>
</feature>
<accession>A0A2S8EZH7</accession>
<feature type="domain" description="Urease accessory protein UreH-like transmembrane" evidence="2">
    <location>
        <begin position="10"/>
        <end position="215"/>
    </location>
</feature>
<dbReference type="Proteomes" id="UP000240009">
    <property type="component" value="Unassembled WGS sequence"/>
</dbReference>
<evidence type="ECO:0000256" key="1">
    <source>
        <dbReference type="SAM" id="Phobius"/>
    </source>
</evidence>
<evidence type="ECO:0000259" key="2">
    <source>
        <dbReference type="Pfam" id="PF13386"/>
    </source>
</evidence>
<comment type="caution">
    <text evidence="3">The sequence shown here is derived from an EMBL/GenBank/DDBJ whole genome shotgun (WGS) entry which is preliminary data.</text>
</comment>
<dbReference type="InterPro" id="IPR039447">
    <property type="entry name" value="UreH-like_TM_dom"/>
</dbReference>
<dbReference type="RefSeq" id="WP_105359373.1">
    <property type="nucleotide sequence ID" value="NZ_PUIA01000085.1"/>
</dbReference>
<dbReference type="PANTHER" id="PTHR42208:SF1">
    <property type="entry name" value="HEAVY METAL TRANSPORTER"/>
    <property type="match status" value="1"/>
</dbReference>
<organism evidence="3 4">
    <name type="scientific">Blastopirellula marina</name>
    <dbReference type="NCBI Taxonomy" id="124"/>
    <lineage>
        <taxon>Bacteria</taxon>
        <taxon>Pseudomonadati</taxon>
        <taxon>Planctomycetota</taxon>
        <taxon>Planctomycetia</taxon>
        <taxon>Pirellulales</taxon>
        <taxon>Pirellulaceae</taxon>
        <taxon>Blastopirellula</taxon>
    </lineage>
</organism>
<dbReference type="EMBL" id="PUIA01000085">
    <property type="protein sequence ID" value="PQO25297.1"/>
    <property type="molecule type" value="Genomic_DNA"/>
</dbReference>
<keyword evidence="1" id="KW-1133">Transmembrane helix</keyword>
<gene>
    <name evidence="3" type="ORF">C5Y96_25690</name>
</gene>
<dbReference type="PANTHER" id="PTHR42208">
    <property type="entry name" value="HEAVY METAL TRANSPORTER-RELATED"/>
    <property type="match status" value="1"/>
</dbReference>
<dbReference type="OrthoDB" id="9800141at2"/>
<feature type="transmembrane region" description="Helical" evidence="1">
    <location>
        <begin position="52"/>
        <end position="72"/>
    </location>
</feature>
<feature type="transmembrane region" description="Helical" evidence="1">
    <location>
        <begin position="138"/>
        <end position="161"/>
    </location>
</feature>
<reference evidence="3 4" key="1">
    <citation type="submission" date="2018-02" db="EMBL/GenBank/DDBJ databases">
        <title>Comparative genomes isolates from brazilian mangrove.</title>
        <authorList>
            <person name="Araujo J.E."/>
            <person name="Taketani R.G."/>
            <person name="Silva M.C.P."/>
            <person name="Loureco M.V."/>
            <person name="Andreote F.D."/>
        </authorList>
    </citation>
    <scope>NUCLEOTIDE SEQUENCE [LARGE SCALE GENOMIC DNA]</scope>
    <source>
        <strain evidence="3 4">HEX-2 MGV</strain>
    </source>
</reference>
<keyword evidence="1" id="KW-0472">Membrane</keyword>